<keyword evidence="3" id="KW-1185">Reference proteome</keyword>
<dbReference type="EMBL" id="JBHUPE010000004">
    <property type="protein sequence ID" value="MFD2904298.1"/>
    <property type="molecule type" value="Genomic_DNA"/>
</dbReference>
<comment type="caution">
    <text evidence="2">The sequence shown here is derived from an EMBL/GenBank/DDBJ whole genome shotgun (WGS) entry which is preliminary data.</text>
</comment>
<evidence type="ECO:0000313" key="3">
    <source>
        <dbReference type="Proteomes" id="UP001597509"/>
    </source>
</evidence>
<gene>
    <name evidence="2" type="ORF">ACFS6I_10210</name>
</gene>
<evidence type="ECO:0000313" key="2">
    <source>
        <dbReference type="EMBL" id="MFD2904298.1"/>
    </source>
</evidence>
<dbReference type="RefSeq" id="WP_380920176.1">
    <property type="nucleotide sequence ID" value="NZ_JBHUPE010000004.1"/>
</dbReference>
<organism evidence="2 3">
    <name type="scientific">Sphingobacterium anhuiense</name>
    <dbReference type="NCBI Taxonomy" id="493780"/>
    <lineage>
        <taxon>Bacteria</taxon>
        <taxon>Pseudomonadati</taxon>
        <taxon>Bacteroidota</taxon>
        <taxon>Sphingobacteriia</taxon>
        <taxon>Sphingobacteriales</taxon>
        <taxon>Sphingobacteriaceae</taxon>
        <taxon>Sphingobacterium</taxon>
    </lineage>
</organism>
<sequence length="261" mass="29511">MRIKFLKKISVIVFLSLVVLSCDQKVTTSSGVTSKAGQVSVANEGSARLKSRPETIELAIEKISSAEFLSAKQHAKVNIPLEKISDLKIVQKKLAGIVEFEEKGNYLGIKKINFRDGRSVQNDVDLSECAFVSYFPSEDILLLECGHTMDVSFDLSTGQTTYEIGNLNYVTTSPSGKYRLNKVFEGQECYSHFIQVRNNGKFKKIAELNDFFEKKTGKWLCVIEQEFWSDDSTLYFGLLTEYKEEGNEYEFYKVNMTSSGK</sequence>
<dbReference type="PROSITE" id="PS51257">
    <property type="entry name" value="PROKAR_LIPOPROTEIN"/>
    <property type="match status" value="1"/>
</dbReference>
<protein>
    <recommendedName>
        <fullName evidence="4">Lipoprotein</fullName>
    </recommendedName>
</protein>
<proteinExistence type="predicted"/>
<reference evidence="3" key="1">
    <citation type="journal article" date="2019" name="Int. J. Syst. Evol. Microbiol.">
        <title>The Global Catalogue of Microorganisms (GCM) 10K type strain sequencing project: providing services to taxonomists for standard genome sequencing and annotation.</title>
        <authorList>
            <consortium name="The Broad Institute Genomics Platform"/>
            <consortium name="The Broad Institute Genome Sequencing Center for Infectious Disease"/>
            <person name="Wu L."/>
            <person name="Ma J."/>
        </authorList>
    </citation>
    <scope>NUCLEOTIDE SEQUENCE [LARGE SCALE GENOMIC DNA]</scope>
    <source>
        <strain evidence="3">KCTC 22209</strain>
    </source>
</reference>
<feature type="signal peptide" evidence="1">
    <location>
        <begin position="1"/>
        <end position="21"/>
    </location>
</feature>
<evidence type="ECO:0000256" key="1">
    <source>
        <dbReference type="SAM" id="SignalP"/>
    </source>
</evidence>
<name>A0ABW5YVC1_9SPHI</name>
<keyword evidence="1" id="KW-0732">Signal</keyword>
<accession>A0ABW5YVC1</accession>
<dbReference type="Proteomes" id="UP001597509">
    <property type="component" value="Unassembled WGS sequence"/>
</dbReference>
<feature type="chain" id="PRO_5047070250" description="Lipoprotein" evidence="1">
    <location>
        <begin position="22"/>
        <end position="261"/>
    </location>
</feature>
<evidence type="ECO:0008006" key="4">
    <source>
        <dbReference type="Google" id="ProtNLM"/>
    </source>
</evidence>